<name>A0A832M1R3_9CYAN</name>
<dbReference type="SUPFAM" id="SSF52540">
    <property type="entry name" value="P-loop containing nucleoside triphosphate hydrolases"/>
    <property type="match status" value="1"/>
</dbReference>
<gene>
    <name evidence="1" type="ORF">ENR47_04095</name>
</gene>
<organism evidence="1">
    <name type="scientific">Oscillatoriales cyanobacterium SpSt-402</name>
    <dbReference type="NCBI Taxonomy" id="2282168"/>
    <lineage>
        <taxon>Bacteria</taxon>
        <taxon>Bacillati</taxon>
        <taxon>Cyanobacteriota</taxon>
        <taxon>Cyanophyceae</taxon>
        <taxon>Oscillatoriophycideae</taxon>
        <taxon>Oscillatoriales</taxon>
    </lineage>
</organism>
<accession>A0A832M1R3</accession>
<proteinExistence type="predicted"/>
<dbReference type="AlphaFoldDB" id="A0A832M1R3"/>
<comment type="caution">
    <text evidence="1">The sequence shown here is derived from an EMBL/GenBank/DDBJ whole genome shotgun (WGS) entry which is preliminary data.</text>
</comment>
<protein>
    <recommendedName>
        <fullName evidence="2">Serine/threonine protein kinase</fullName>
    </recommendedName>
</protein>
<dbReference type="InterPro" id="IPR027417">
    <property type="entry name" value="P-loop_NTPase"/>
</dbReference>
<evidence type="ECO:0000313" key="1">
    <source>
        <dbReference type="EMBL" id="HGW93453.1"/>
    </source>
</evidence>
<reference evidence="1" key="1">
    <citation type="journal article" date="2020" name="mSystems">
        <title>Genome- and Community-Level Interaction Insights into Carbon Utilization and Element Cycling Functions of Hydrothermarchaeota in Hydrothermal Sediment.</title>
        <authorList>
            <person name="Zhou Z."/>
            <person name="Liu Y."/>
            <person name="Xu W."/>
            <person name="Pan J."/>
            <person name="Luo Z.H."/>
            <person name="Li M."/>
        </authorList>
    </citation>
    <scope>NUCLEOTIDE SEQUENCE [LARGE SCALE GENOMIC DNA]</scope>
    <source>
        <strain evidence="1">SpSt-402</strain>
    </source>
</reference>
<sequence>LVLCLDDVDLLFPYPDVYEDFFGLLRSWYEKARSRQTWQKLRLIISHATDVYIRLNINQSPFNVGLPIELPEFTPEQVQSFAQQYGAKWLNQQPSLTTLVQSLMEMLGGHPYLLEQAFSYLNVHPEMDLTQLLQEAPTDAGIYRNHLREYWITLQQHPELAEALKQVVQAKQPLPLEPMQAHQLQSMGLVLISGTGAEPRCNLYRQYFRTRLGAS</sequence>
<feature type="non-terminal residue" evidence="1">
    <location>
        <position position="1"/>
    </location>
</feature>
<dbReference type="Pfam" id="PF14516">
    <property type="entry name" value="AAA_35"/>
    <property type="match status" value="1"/>
</dbReference>
<evidence type="ECO:0008006" key="2">
    <source>
        <dbReference type="Google" id="ProtNLM"/>
    </source>
</evidence>
<dbReference type="EMBL" id="DSRD01000262">
    <property type="protein sequence ID" value="HGW93453.1"/>
    <property type="molecule type" value="Genomic_DNA"/>
</dbReference>